<dbReference type="GO" id="GO:0006357">
    <property type="term" value="P:regulation of transcription by RNA polymerase II"/>
    <property type="evidence" value="ECO:0007669"/>
    <property type="project" value="TreeGrafter"/>
</dbReference>
<name>A0A2S4VUK2_9BASI</name>
<dbReference type="SUPFAM" id="SSF53098">
    <property type="entry name" value="Ribonuclease H-like"/>
    <property type="match status" value="1"/>
</dbReference>
<feature type="compositionally biased region" description="Acidic residues" evidence="1">
    <location>
        <begin position="249"/>
        <end position="269"/>
    </location>
</feature>
<evidence type="ECO:0000313" key="2">
    <source>
        <dbReference type="EMBL" id="POW13196.1"/>
    </source>
</evidence>
<dbReference type="Proteomes" id="UP000239156">
    <property type="component" value="Unassembled WGS sequence"/>
</dbReference>
<dbReference type="EMBL" id="PKSL01000026">
    <property type="protein sequence ID" value="POW13196.1"/>
    <property type="molecule type" value="Genomic_DNA"/>
</dbReference>
<dbReference type="PANTHER" id="PTHR46169">
    <property type="entry name" value="DNA REPLICATION-RELATED ELEMENT FACTOR, ISOFORM A"/>
    <property type="match status" value="1"/>
</dbReference>
<gene>
    <name evidence="2" type="ORF">PSTT_03877</name>
</gene>
<dbReference type="VEuPathDB" id="FungiDB:PSTT_03877"/>
<keyword evidence="3" id="KW-1185">Reference proteome</keyword>
<reference evidence="2" key="1">
    <citation type="submission" date="2017-12" db="EMBL/GenBank/DDBJ databases">
        <title>Gene loss provides genomic basis for host adaptation in cereal stripe rust fungi.</title>
        <authorList>
            <person name="Xia C."/>
        </authorList>
    </citation>
    <scope>NUCLEOTIDE SEQUENCE [LARGE SCALE GENOMIC DNA]</scope>
    <source>
        <strain evidence="2">93-210</strain>
    </source>
</reference>
<evidence type="ECO:0008006" key="4">
    <source>
        <dbReference type="Google" id="ProtNLM"/>
    </source>
</evidence>
<dbReference type="VEuPathDB" id="FungiDB:PSHT_16305"/>
<dbReference type="InterPro" id="IPR012337">
    <property type="entry name" value="RNaseH-like_sf"/>
</dbReference>
<dbReference type="GO" id="GO:0005634">
    <property type="term" value="C:nucleus"/>
    <property type="evidence" value="ECO:0007669"/>
    <property type="project" value="TreeGrafter"/>
</dbReference>
<organism evidence="2 3">
    <name type="scientific">Puccinia striiformis</name>
    <dbReference type="NCBI Taxonomy" id="27350"/>
    <lineage>
        <taxon>Eukaryota</taxon>
        <taxon>Fungi</taxon>
        <taxon>Dikarya</taxon>
        <taxon>Basidiomycota</taxon>
        <taxon>Pucciniomycotina</taxon>
        <taxon>Pucciniomycetes</taxon>
        <taxon>Pucciniales</taxon>
        <taxon>Pucciniaceae</taxon>
        <taxon>Puccinia</taxon>
    </lineage>
</organism>
<comment type="caution">
    <text evidence="2">The sequence shown here is derived from an EMBL/GenBank/DDBJ whole genome shotgun (WGS) entry which is preliminary data.</text>
</comment>
<feature type="region of interest" description="Disordered" evidence="1">
    <location>
        <begin position="238"/>
        <end position="269"/>
    </location>
</feature>
<evidence type="ECO:0000256" key="1">
    <source>
        <dbReference type="SAM" id="MobiDB-lite"/>
    </source>
</evidence>
<proteinExistence type="predicted"/>
<dbReference type="AlphaFoldDB" id="A0A2S4VUK2"/>
<evidence type="ECO:0000313" key="3">
    <source>
        <dbReference type="Proteomes" id="UP000239156"/>
    </source>
</evidence>
<protein>
    <recommendedName>
        <fullName evidence="4">DUF659 domain-containing protein</fullName>
    </recommendedName>
</protein>
<dbReference type="InterPro" id="IPR052717">
    <property type="entry name" value="Vacuolar_transposase_reg"/>
</dbReference>
<accession>A0A2S4VUK2</accession>
<sequence length="269" mass="29801">MAPGTRLRIPGTCRCGHEINRPRYDSSPSNLSKHVAGCKKDEASKNQKLTSMGISGTGDVDARDVPQLCAIWDHAPDCGAKLTHTKAVSNDIGRLYTAMQETFIESLKDHRGGMYLGLDAWQSPNGFDILGTVIYRLVKDETTGFDLEAIPLDFVTLNQSHTGVYLAETVRTIVEKFNLQDKICGIVTDNASNNGTMIEELASFHWPRFKGQPQWIRCFAHILNLIVQVILRPFGSHKKNPANSANANDSDDNDSDQEDSEDPDDQIQL</sequence>
<dbReference type="PANTHER" id="PTHR46169:SF15">
    <property type="entry name" value="INNER CENTROMERE PROTEIN A-LIKE ISOFORM X1-RELATED"/>
    <property type="match status" value="1"/>
</dbReference>